<reference evidence="3 5" key="4">
    <citation type="submission" date="2022-12" db="EMBL/GenBank/DDBJ databases">
        <title>Genome analysis and biological profiling of marine Salinicoccus roseus MOSEL-ME25.</title>
        <authorList>
            <person name="Mirza F.T."/>
            <person name="Xie Y."/>
            <person name="Shinwari Z.K."/>
        </authorList>
    </citation>
    <scope>NUCLEOTIDE SEQUENCE [LARGE SCALE GENOMIC DNA]</scope>
    <source>
        <strain evidence="3 5">MOSEL-ME25</strain>
    </source>
</reference>
<dbReference type="STRING" id="45670.SN16_06655"/>
<evidence type="ECO:0000313" key="2">
    <source>
        <dbReference type="EMBL" id="KIH70829.1"/>
    </source>
</evidence>
<name>A0A0C2HGS8_9STAP</name>
<dbReference type="Gene3D" id="3.10.105.10">
    <property type="entry name" value="Dipeptide-binding Protein, Domain 3"/>
    <property type="match status" value="1"/>
</dbReference>
<dbReference type="EMBL" id="JXII01000005">
    <property type="protein sequence ID" value="KIH70829.1"/>
    <property type="molecule type" value="Genomic_DNA"/>
</dbReference>
<dbReference type="PROSITE" id="PS51257">
    <property type="entry name" value="PROKAR_LIPOPROTEIN"/>
    <property type="match status" value="1"/>
</dbReference>
<dbReference type="InterPro" id="IPR007210">
    <property type="entry name" value="ABC_Gly_betaine_transp_sub-bd"/>
</dbReference>
<reference evidence="2 4" key="1">
    <citation type="submission" date="2015-01" db="EMBL/GenBank/DDBJ databases">
        <title>Genome sequences of high lactate-tolerant strain Salinicoccus roseus W12 with industrial interest.</title>
        <authorList>
            <person name="Wang H."/>
            <person name="Yu B."/>
        </authorList>
    </citation>
    <scope>NUCLEOTIDE SEQUENCE [LARGE SCALE GENOMIC DNA]</scope>
    <source>
        <strain evidence="2 4">W12</strain>
    </source>
</reference>
<evidence type="ECO:0000259" key="1">
    <source>
        <dbReference type="Pfam" id="PF04069"/>
    </source>
</evidence>
<sequence>MKSFKSLMTVGISSIIFLAACGNDAAEDESAENGGSESYSEEMEYTITGIEPGAGITESAHNTLEAYDNLEGWELQESSTAGMMAELQDAIENEDPIVVTGWTPHHKFIQYDLKMLDDPKAEMGEVESVHTLTRLGLEEDMPNAYQLLDNFNWEIEDLEQVMFDAEESDFETAAASWLEDNQDKVDEWTEGVEEVDGKEIELASMPWESEKAAAAVIEQVFIDLGYDIAVTEVDPAILFESIASGSADATISPWLPSTQGHLYEDYEGEFVDLGENLVGAQNGLVVPEYMDIDSIEDLEPKE</sequence>
<feature type="domain" description="ABC-type glycine betaine transport system substrate-binding" evidence="1">
    <location>
        <begin position="39"/>
        <end position="179"/>
    </location>
</feature>
<dbReference type="AlphaFoldDB" id="A0A0C2HGS8"/>
<proteinExistence type="predicted"/>
<organism evidence="2 4">
    <name type="scientific">Salinicoccus roseus</name>
    <dbReference type="NCBI Taxonomy" id="45670"/>
    <lineage>
        <taxon>Bacteria</taxon>
        <taxon>Bacillati</taxon>
        <taxon>Bacillota</taxon>
        <taxon>Bacilli</taxon>
        <taxon>Bacillales</taxon>
        <taxon>Staphylococcaceae</taxon>
        <taxon>Salinicoccus</taxon>
    </lineage>
</organism>
<evidence type="ECO:0000313" key="3">
    <source>
        <dbReference type="EMBL" id="MDB0580476.1"/>
    </source>
</evidence>
<dbReference type="Gene3D" id="3.40.190.100">
    <property type="entry name" value="Glycine betaine-binding periplasmic protein, domain 2"/>
    <property type="match status" value="1"/>
</dbReference>
<keyword evidence="5" id="KW-1185">Reference proteome</keyword>
<reference evidence="5" key="2">
    <citation type="submission" date="2020-04" db="EMBL/GenBank/DDBJ databases">
        <title>Genome analysis and biological profiling of marine Cellulosimicrobium funkei MOSEL-ME6.</title>
        <authorList>
            <person name="Tanveer F."/>
            <person name="Xie Y."/>
            <person name="Shinwari Z.K."/>
        </authorList>
    </citation>
    <scope>NUCLEOTIDE SEQUENCE [LARGE SCALE GENOMIC DNA]</scope>
    <source>
        <strain evidence="5">MOSEL-ME25</strain>
    </source>
</reference>
<dbReference type="Proteomes" id="UP000031546">
    <property type="component" value="Unassembled WGS sequence"/>
</dbReference>
<dbReference type="Pfam" id="PF04069">
    <property type="entry name" value="OpuAC"/>
    <property type="match status" value="2"/>
</dbReference>
<dbReference type="SUPFAM" id="SSF53850">
    <property type="entry name" value="Periplasmic binding protein-like II"/>
    <property type="match status" value="2"/>
</dbReference>
<protein>
    <submittedName>
        <fullName evidence="3">Glycine betaine ABC transporter substrate-binding protein</fullName>
    </submittedName>
    <submittedName>
        <fullName evidence="2">Glycine/betaine ABC transporter</fullName>
    </submittedName>
</protein>
<dbReference type="RefSeq" id="WP_040105840.1">
    <property type="nucleotide sequence ID" value="NZ_JABEVU030000001.1"/>
</dbReference>
<accession>A0A0C2HGS8</accession>
<dbReference type="GeneID" id="77845232"/>
<dbReference type="GO" id="GO:0043190">
    <property type="term" value="C:ATP-binding cassette (ABC) transporter complex"/>
    <property type="evidence" value="ECO:0007669"/>
    <property type="project" value="InterPro"/>
</dbReference>
<dbReference type="GO" id="GO:0022857">
    <property type="term" value="F:transmembrane transporter activity"/>
    <property type="evidence" value="ECO:0007669"/>
    <property type="project" value="InterPro"/>
</dbReference>
<dbReference type="OrthoDB" id="9787902at2"/>
<evidence type="ECO:0000313" key="5">
    <source>
        <dbReference type="Proteomes" id="UP000527860"/>
    </source>
</evidence>
<dbReference type="EMBL" id="JABEVU030000001">
    <property type="protein sequence ID" value="MDB0580476.1"/>
    <property type="molecule type" value="Genomic_DNA"/>
</dbReference>
<evidence type="ECO:0000313" key="4">
    <source>
        <dbReference type="Proteomes" id="UP000031546"/>
    </source>
</evidence>
<dbReference type="Proteomes" id="UP000527860">
    <property type="component" value="Unassembled WGS sequence"/>
</dbReference>
<gene>
    <name evidence="3" type="ORF">F7P68_0008015</name>
    <name evidence="2" type="ORF">SN16_06655</name>
</gene>
<feature type="domain" description="ABC-type glycine betaine transport system substrate-binding" evidence="1">
    <location>
        <begin position="198"/>
        <end position="299"/>
    </location>
</feature>
<comment type="caution">
    <text evidence="2">The sequence shown here is derived from an EMBL/GenBank/DDBJ whole genome shotgun (WGS) entry which is preliminary data.</text>
</comment>
<reference evidence="3" key="3">
    <citation type="submission" date="2020-04" db="EMBL/GenBank/DDBJ databases">
        <authorList>
            <person name="Tanveer F."/>
            <person name="Xie Y."/>
            <person name="Shinwari Z.K."/>
        </authorList>
    </citation>
    <scope>NUCLEOTIDE SEQUENCE</scope>
    <source>
        <strain evidence="3">MOSEL-ME25</strain>
    </source>
</reference>